<gene>
    <name evidence="2" type="ORF">NCCP602_02940</name>
</gene>
<evidence type="ECO:0000256" key="1">
    <source>
        <dbReference type="SAM" id="Phobius"/>
    </source>
</evidence>
<evidence type="ECO:0000313" key="3">
    <source>
        <dbReference type="Proteomes" id="UP001498238"/>
    </source>
</evidence>
<reference evidence="2 3" key="1">
    <citation type="submission" date="2024-01" db="EMBL/GenBank/DDBJ databases">
        <title>Characterization of antibiotic resistant novel bacterial strains and their environmental applications.</title>
        <authorList>
            <person name="Manzoor S."/>
            <person name="Abbas S."/>
            <person name="Arshad M."/>
            <person name="Ahmed I."/>
        </authorList>
    </citation>
    <scope>NUCLEOTIDE SEQUENCE [LARGE SCALE GENOMIC DNA]</scope>
    <source>
        <strain evidence="2 3">NCCP-602</strain>
    </source>
</reference>
<protein>
    <submittedName>
        <fullName evidence="2">Uncharacterized protein</fullName>
    </submittedName>
</protein>
<keyword evidence="3" id="KW-1185">Reference proteome</keyword>
<accession>A0ABN0SIU8</accession>
<evidence type="ECO:0000313" key="2">
    <source>
        <dbReference type="EMBL" id="GAA0034333.1"/>
    </source>
</evidence>
<sequence length="77" mass="8522">MQMPQFQLPERKSVPPTMEQRARLKRQIFLALKILAIVIAVWLIVTLVASCAQMISNMSASPAPQVQSVLDMLLSGS</sequence>
<dbReference type="Proteomes" id="UP001498238">
    <property type="component" value="Unassembled WGS sequence"/>
</dbReference>
<organism evidence="2 3">
    <name type="scientific">Brevibacterium metallidurans</name>
    <dbReference type="NCBI Taxonomy" id="1482676"/>
    <lineage>
        <taxon>Bacteria</taxon>
        <taxon>Bacillati</taxon>
        <taxon>Actinomycetota</taxon>
        <taxon>Actinomycetes</taxon>
        <taxon>Micrococcales</taxon>
        <taxon>Brevibacteriaceae</taxon>
        <taxon>Brevibacterium</taxon>
    </lineage>
</organism>
<dbReference type="EMBL" id="BAAAAF010000001">
    <property type="protein sequence ID" value="GAA0034333.1"/>
    <property type="molecule type" value="Genomic_DNA"/>
</dbReference>
<keyword evidence="1" id="KW-1133">Transmembrane helix</keyword>
<keyword evidence="1" id="KW-0812">Transmembrane</keyword>
<name>A0ABN0SIU8_9MICO</name>
<comment type="caution">
    <text evidence="2">The sequence shown here is derived from an EMBL/GenBank/DDBJ whole genome shotgun (WGS) entry which is preliminary data.</text>
</comment>
<feature type="transmembrane region" description="Helical" evidence="1">
    <location>
        <begin position="28"/>
        <end position="49"/>
    </location>
</feature>
<proteinExistence type="predicted"/>
<dbReference type="RefSeq" id="WP_339391314.1">
    <property type="nucleotide sequence ID" value="NZ_BAAAAF010000001.1"/>
</dbReference>
<keyword evidence="1" id="KW-0472">Membrane</keyword>